<evidence type="ECO:0000256" key="1">
    <source>
        <dbReference type="ARBA" id="ARBA00022801"/>
    </source>
</evidence>
<name>A0ABS1E3I0_9GAMM</name>
<dbReference type="InterPro" id="IPR029058">
    <property type="entry name" value="AB_hydrolase_fold"/>
</dbReference>
<dbReference type="InterPro" id="IPR005674">
    <property type="entry name" value="CocE/Ser_esterase"/>
</dbReference>
<dbReference type="EMBL" id="NRSH01000020">
    <property type="protein sequence ID" value="MBK1726035.1"/>
    <property type="molecule type" value="Genomic_DNA"/>
</dbReference>
<dbReference type="Gene3D" id="1.10.3020.10">
    <property type="entry name" value="alpha-amino acid ester hydrolase ( Helical cap domain)"/>
    <property type="match status" value="1"/>
</dbReference>
<dbReference type="SUPFAM" id="SSF53474">
    <property type="entry name" value="alpha/beta-Hydrolases"/>
    <property type="match status" value="1"/>
</dbReference>
<evidence type="ECO:0000259" key="2">
    <source>
        <dbReference type="SMART" id="SM00939"/>
    </source>
</evidence>
<accession>A0ABS1E3I0</accession>
<dbReference type="PANTHER" id="PTHR43056">
    <property type="entry name" value="PEPTIDASE S9 PROLYL OLIGOPEPTIDASE"/>
    <property type="match status" value="1"/>
</dbReference>
<protein>
    <submittedName>
        <fullName evidence="3">Peptidase S15</fullName>
    </submittedName>
</protein>
<dbReference type="Proteomes" id="UP000738126">
    <property type="component" value="Unassembled WGS sequence"/>
</dbReference>
<dbReference type="Pfam" id="PF02129">
    <property type="entry name" value="Peptidase_S15"/>
    <property type="match status" value="1"/>
</dbReference>
<dbReference type="Pfam" id="PF08530">
    <property type="entry name" value="PepX_C"/>
    <property type="match status" value="1"/>
</dbReference>
<keyword evidence="1" id="KW-0378">Hydrolase</keyword>
<dbReference type="InterPro" id="IPR050585">
    <property type="entry name" value="Xaa-Pro_dipeptidyl-ppase/CocE"/>
</dbReference>
<dbReference type="SMART" id="SM00939">
    <property type="entry name" value="PepX_C"/>
    <property type="match status" value="1"/>
</dbReference>
<dbReference type="InterPro" id="IPR000383">
    <property type="entry name" value="Xaa-Pro-like_dom"/>
</dbReference>
<organism evidence="3 4">
    <name type="scientific">Halorhodospira neutriphila</name>
    <dbReference type="NCBI Taxonomy" id="168379"/>
    <lineage>
        <taxon>Bacteria</taxon>
        <taxon>Pseudomonadati</taxon>
        <taxon>Pseudomonadota</taxon>
        <taxon>Gammaproteobacteria</taxon>
        <taxon>Chromatiales</taxon>
        <taxon>Ectothiorhodospiraceae</taxon>
        <taxon>Halorhodospira</taxon>
    </lineage>
</organism>
<proteinExistence type="predicted"/>
<dbReference type="NCBIfam" id="TIGR00976">
    <property type="entry name" value="CocE_NonD"/>
    <property type="match status" value="1"/>
</dbReference>
<dbReference type="Gene3D" id="2.60.120.260">
    <property type="entry name" value="Galactose-binding domain-like"/>
    <property type="match status" value="1"/>
</dbReference>
<reference evidence="3 4" key="1">
    <citation type="journal article" date="2020" name="Microorganisms">
        <title>Osmotic Adaptation and Compatible Solute Biosynthesis of Phototrophic Bacteria as Revealed from Genome Analyses.</title>
        <authorList>
            <person name="Imhoff J.F."/>
            <person name="Rahn T."/>
            <person name="Kunzel S."/>
            <person name="Keller A."/>
            <person name="Neulinger S.C."/>
        </authorList>
    </citation>
    <scope>NUCLEOTIDE SEQUENCE [LARGE SCALE GENOMIC DNA]</scope>
    <source>
        <strain evidence="3 4">DSM 15116</strain>
    </source>
</reference>
<feature type="domain" description="Xaa-Pro dipeptidyl-peptidase C-terminal" evidence="2">
    <location>
        <begin position="293"/>
        <end position="554"/>
    </location>
</feature>
<keyword evidence="4" id="KW-1185">Reference proteome</keyword>
<dbReference type="SUPFAM" id="SSF49785">
    <property type="entry name" value="Galactose-binding domain-like"/>
    <property type="match status" value="1"/>
</dbReference>
<sequence>MPARPVHELPRKVDVTEHQWVPMRDGIRLSARVWKPAGAEQHPVPAILEFIPYRKRDIKRPRDTQIHHYFAAHGYAGVRIDLRGSGDSEGLLTDEYLPQEQEDGEDILAWLAEQPWCTGDVGMMGISWGGFNALQIAARRPAQLKAVIAVAATDDRYADDVHYKGGCLLNDNLSWASVMFAFNSMPPDPHIVGARWREMWLQRLEHSGLWVKKWLDHPIRDPYWRHGSVCEDYSAIQCPVMAVSGWADGYPNPVFRLMENLQVPRKGLIGPWSHIYPHMGLPGPQIGFLQEALRWWDQWLKEEDTGVMDEPPLRVWMQESVRPRTQYARRPGRWVAEPHWPSENVRPTRLSLSPRHLQWPGEPPPETAPEKPVSILSPLSVGLFGGKWCSYNNGPDMPYDQREEDGGALIFDTQPLEETVEILGAPVLEVELEADQPVAQIAVRLSDEAPDGQATRVTYGVLNLCHRHGHDQPSYLEPGRCERVRVPLDHIAQSFPAGHRIRLAVSSSYWPLMWGPPNPVTLTLYPAASCLELPLRPPRDSDRELPAFEAAETAPPPKSTALASGEGNWIIYRDLARDESTLHVIEDDGRVRLEELDLEVARSADEWYRARGGDFRSLNGEVVHRRELHREGWSIYTITRTLLTCDEGHFRIHATLDAYENGLRVYAKTWDEKLPRMYL</sequence>
<comment type="caution">
    <text evidence="3">The sequence shown here is derived from an EMBL/GenBank/DDBJ whole genome shotgun (WGS) entry which is preliminary data.</text>
</comment>
<dbReference type="RefSeq" id="WP_200256741.1">
    <property type="nucleotide sequence ID" value="NZ_NRSH01000020.1"/>
</dbReference>
<dbReference type="PANTHER" id="PTHR43056:SF10">
    <property type="entry name" value="COCE_NOND FAMILY, PUTATIVE (AFU_ORTHOLOGUE AFUA_7G00600)-RELATED"/>
    <property type="match status" value="1"/>
</dbReference>
<evidence type="ECO:0000313" key="3">
    <source>
        <dbReference type="EMBL" id="MBK1726035.1"/>
    </source>
</evidence>
<dbReference type="InterPro" id="IPR008979">
    <property type="entry name" value="Galactose-bd-like_sf"/>
</dbReference>
<dbReference type="Gene3D" id="3.40.50.1820">
    <property type="entry name" value="alpha/beta hydrolase"/>
    <property type="match status" value="1"/>
</dbReference>
<dbReference type="InterPro" id="IPR013736">
    <property type="entry name" value="Xaa-Pro_dipept_C"/>
</dbReference>
<evidence type="ECO:0000313" key="4">
    <source>
        <dbReference type="Proteomes" id="UP000738126"/>
    </source>
</evidence>
<gene>
    <name evidence="3" type="ORF">CKO13_03165</name>
</gene>